<dbReference type="InterPro" id="IPR014031">
    <property type="entry name" value="Ketoacyl_synth_C"/>
</dbReference>
<feature type="domain" description="Ketosynthase family 3 (KS3)" evidence="11">
    <location>
        <begin position="34"/>
        <end position="458"/>
    </location>
</feature>
<name>A0A561WBJ9_ACTTI</name>
<dbReference type="Pfam" id="PF16197">
    <property type="entry name" value="KAsynt_C_assoc"/>
    <property type="match status" value="1"/>
</dbReference>
<dbReference type="SUPFAM" id="SSF47336">
    <property type="entry name" value="ACP-like"/>
    <property type="match status" value="1"/>
</dbReference>
<dbReference type="EMBL" id="VIWY01000003">
    <property type="protein sequence ID" value="TWG21213.1"/>
    <property type="molecule type" value="Genomic_DNA"/>
</dbReference>
<dbReference type="InterPro" id="IPR036291">
    <property type="entry name" value="NAD(P)-bd_dom_sf"/>
</dbReference>
<dbReference type="Pfam" id="PF08990">
    <property type="entry name" value="Docking"/>
    <property type="match status" value="1"/>
</dbReference>
<dbReference type="PROSITE" id="PS52019">
    <property type="entry name" value="PKS_MFAS_DH"/>
    <property type="match status" value="1"/>
</dbReference>
<dbReference type="PANTHER" id="PTHR43775">
    <property type="entry name" value="FATTY ACID SYNTHASE"/>
    <property type="match status" value="1"/>
</dbReference>
<dbReference type="SMART" id="SM00825">
    <property type="entry name" value="PKS_KS"/>
    <property type="match status" value="1"/>
</dbReference>
<dbReference type="Pfam" id="PF00698">
    <property type="entry name" value="Acyl_transf_1"/>
    <property type="match status" value="1"/>
</dbReference>
<dbReference type="PROSITE" id="PS00012">
    <property type="entry name" value="PHOSPHOPANTETHEINE"/>
    <property type="match status" value="1"/>
</dbReference>
<dbReference type="PROSITE" id="PS01162">
    <property type="entry name" value="QOR_ZETA_CRYSTAL"/>
    <property type="match status" value="1"/>
</dbReference>
<feature type="region of interest" description="N-terminal hotdog fold" evidence="9">
    <location>
        <begin position="901"/>
        <end position="1023"/>
    </location>
</feature>
<dbReference type="InterPro" id="IPR016039">
    <property type="entry name" value="Thiolase-like"/>
</dbReference>
<dbReference type="InterPro" id="IPR013968">
    <property type="entry name" value="PKS_KR"/>
</dbReference>
<dbReference type="Gene3D" id="3.10.129.110">
    <property type="entry name" value="Polyketide synthase dehydratase"/>
    <property type="match status" value="1"/>
</dbReference>
<dbReference type="InterPro" id="IPR057326">
    <property type="entry name" value="KR_dom"/>
</dbReference>
<dbReference type="Gene3D" id="3.40.47.10">
    <property type="match status" value="1"/>
</dbReference>
<dbReference type="InterPro" id="IPR009081">
    <property type="entry name" value="PP-bd_ACP"/>
</dbReference>
<evidence type="ECO:0000256" key="9">
    <source>
        <dbReference type="PROSITE-ProRule" id="PRU01363"/>
    </source>
</evidence>
<dbReference type="SMART" id="SM00827">
    <property type="entry name" value="PKS_AT"/>
    <property type="match status" value="1"/>
</dbReference>
<keyword evidence="4" id="KW-0597">Phosphoprotein</keyword>
<evidence type="ECO:0000259" key="12">
    <source>
        <dbReference type="PROSITE" id="PS52019"/>
    </source>
</evidence>
<dbReference type="InterPro" id="IPR013154">
    <property type="entry name" value="ADH-like_N"/>
</dbReference>
<evidence type="ECO:0000256" key="1">
    <source>
        <dbReference type="ARBA" id="ARBA00001957"/>
    </source>
</evidence>
<dbReference type="SMART" id="SM00826">
    <property type="entry name" value="PKS_DH"/>
    <property type="match status" value="1"/>
</dbReference>
<dbReference type="Pfam" id="PF08240">
    <property type="entry name" value="ADH_N"/>
    <property type="match status" value="1"/>
</dbReference>
<comment type="cofactor">
    <cofactor evidence="1">
        <name>pantetheine 4'-phosphate</name>
        <dbReference type="ChEBI" id="CHEBI:47942"/>
    </cofactor>
</comment>
<dbReference type="GO" id="GO:0004315">
    <property type="term" value="F:3-oxoacyl-[acyl-carrier-protein] synthase activity"/>
    <property type="evidence" value="ECO:0007669"/>
    <property type="project" value="InterPro"/>
</dbReference>
<dbReference type="InterPro" id="IPR002364">
    <property type="entry name" value="Quin_OxRdtase/zeta-crystal_CS"/>
</dbReference>
<evidence type="ECO:0000256" key="7">
    <source>
        <dbReference type="ARBA" id="ARBA00023268"/>
    </source>
</evidence>
<evidence type="ECO:0000313" key="13">
    <source>
        <dbReference type="EMBL" id="TWG21213.1"/>
    </source>
</evidence>
<dbReference type="PROSITE" id="PS50075">
    <property type="entry name" value="CARRIER"/>
    <property type="match status" value="1"/>
</dbReference>
<feature type="domain" description="Carrier" evidence="10">
    <location>
        <begin position="1897"/>
        <end position="1972"/>
    </location>
</feature>
<dbReference type="InterPro" id="IPR020806">
    <property type="entry name" value="PKS_PP-bd"/>
</dbReference>
<dbReference type="Pfam" id="PF00550">
    <property type="entry name" value="PP-binding"/>
    <property type="match status" value="1"/>
</dbReference>
<dbReference type="GO" id="GO:0031177">
    <property type="term" value="F:phosphopantetheine binding"/>
    <property type="evidence" value="ECO:0007669"/>
    <property type="project" value="InterPro"/>
</dbReference>
<gene>
    <name evidence="13" type="ORF">FHX34_103747</name>
</gene>
<organism evidence="13 14">
    <name type="scientific">Actinoplanes teichomyceticus</name>
    <dbReference type="NCBI Taxonomy" id="1867"/>
    <lineage>
        <taxon>Bacteria</taxon>
        <taxon>Bacillati</taxon>
        <taxon>Actinomycetota</taxon>
        <taxon>Actinomycetes</taxon>
        <taxon>Micromonosporales</taxon>
        <taxon>Micromonosporaceae</taxon>
        <taxon>Actinoplanes</taxon>
    </lineage>
</organism>
<dbReference type="Pfam" id="PF13602">
    <property type="entry name" value="ADH_zinc_N_2"/>
    <property type="match status" value="1"/>
</dbReference>
<dbReference type="PROSITE" id="PS52004">
    <property type="entry name" value="KS3_2"/>
    <property type="match status" value="1"/>
</dbReference>
<dbReference type="Proteomes" id="UP000320239">
    <property type="component" value="Unassembled WGS sequence"/>
</dbReference>
<dbReference type="SUPFAM" id="SSF51735">
    <property type="entry name" value="NAD(P)-binding Rossmann-fold domains"/>
    <property type="match status" value="3"/>
</dbReference>
<dbReference type="InterPro" id="IPR014043">
    <property type="entry name" value="Acyl_transferase_dom"/>
</dbReference>
<dbReference type="Pfam" id="PF14765">
    <property type="entry name" value="PS-DH"/>
    <property type="match status" value="1"/>
</dbReference>
<dbReference type="SMART" id="SM00823">
    <property type="entry name" value="PKS_PP"/>
    <property type="match status" value="1"/>
</dbReference>
<evidence type="ECO:0000256" key="4">
    <source>
        <dbReference type="ARBA" id="ARBA00022553"/>
    </source>
</evidence>
<dbReference type="CDD" id="cd00833">
    <property type="entry name" value="PKS"/>
    <property type="match status" value="1"/>
</dbReference>
<keyword evidence="14" id="KW-1185">Reference proteome</keyword>
<dbReference type="SMART" id="SM00822">
    <property type="entry name" value="PKS_KR"/>
    <property type="match status" value="1"/>
</dbReference>
<sequence length="2053" mass="214165">MDAQNEQLIDALRAAVKENTRLQQRYDRVVAAYSEPIAIVGMACRYPGGVRSPEQLWELVAGRGDGISEFPVNRGWDLENLFHPDPDHPGTSYVRNGGFLHDAGEFDAGFFGISPREALAMDPQQRLMLEISWEALERAGIDPETLRGAPVGVFTGIAFHDYGTGLDELPDGLEGFILTGGASSVLSGRVAYFLGLEGPAVTLDTACSSSLVSLHLAAQSLRSGESSLALAGGVTVMAASDAFVWFSRQRGLALDGRCKSFAEAADGTGWAEGAGVLLLERLSDALRNGHRVLGVVRGSAVNQDGASNGLTAPNGPAQQRVIRAALANAGLAPRDVDAVEAHGTGTRLGDPIEAQALLATYGQERAEPLWLGSLKSNIGHTQAAAGVGGVIKMVMAMRHGVLPPTLHVDAPTSQVDWSAGAVRLLTESRPWPESGHPRRAGVSGFGVSGTNAHVIVEQAPAQQAPAGSPGLLAGGPVPLVLSARGQAGLAAQAAQLADHLLDGELLDVARALTGTRGALPDRAVVVAADRQEALAALRDWPASGAVTGSAVDGARLAVLFTGQGSQRVGMAAGLYERFPVFREAFDEVCGLLPGDVASVVFGADEGVLAGTGVTQVALFAVESSLWRLFRSWGVVPEVVGGHSVGEVAAAFAAGVLSLADAAVLVAARGRLMQELPSGGAMAAVFAGVDVVRPLLPPGVSVAAVNGPDAVVISGPVAAVDEVVGSLPVGSRRLSVSHAFHSVLMEPMLEQFRAVVRGLTFRPARIPVLSNVTGAIADVSDPEYWVRHVRATVLFADGVRALRDEGIDTFLELGPDAVLSGMGGAGFVPSLRRDTDDVVAVLRALAGLYVRGHHVDWAALLGHGDGWPLDLPTYPFQRQEYWLAGSHRTGDPADLGLTRIDHPMLTAMTDLPDGGGLLFTARWTAHTHPWLSDHRIGAQITVPASAYVECAVRAGDEAGCGVLAELVLETPLTLPERGGVDVRVHLAEPDGSGQRPLRVYARPDGATGWTRHACGALATTHDTAAFDLTAWPPPGAEPIPDATALAYGDLDAAGYGYGPAFRGLRAAWTRGAELFAEVTLPAEAGPAAEFGLHPALFDAALHTTIFAGGDDRPLVVPFAWNDVRLHAAGADRLRVHVTPQAPDTYRLQLADADGRPVASVTSLTTRPVTAAAAPPAGAVPDGVFRVVWERVAVPSPVVPSAGWEVLEVGGGDVREVTGRVLQVVRGWSGPVLVVRTCGAVAVVAGEAADPVGAAVCGLVRSAQAESPGQFVLVDSDGLPESEALVAGLVALGEPQVAVRAGVGYVRRLVRGSVGELTVPPGTWRLVAGHDRTLEGLRLVEVPHTDLGPSEVRIEVRAAGLNFRDVMIGLGLYPDPDAVPGGEGAGVVVEVGPGVDTVAVGDRVMGVFSGAIGRMAVADHRTVVRIPCGWSFAEAASVPLVFLTAYYALRDVAGLVAGESVLIHAAAGGVGMAATQLARLWGARVFATASPSKWGVLDVEPERLASSRSLEFAERFGPVDVVLNSLAGEFVDASLRLLAPGGRFVELGRTDVREPVGVRYTAFVLAQVDNDRIAAMLAELVGLFERGALRLLPVTGWDVRQAPAAFRFMSAGRHVGKNVFVLPREVAGAGTVLVTGGTGTLGRLVARRLVTGHGVRRLVVASRRGGSVPELAGLGAQVRVVACDLADRGQVADLVASIPDLCGVVHVAGVLDDGVITSLDARRLDTVFRPKVDAVSHLDELTRDRDLAMFVVFSSAAGTFESPGQGNYAAANAYLDALAQQRRHRGLPAISLGWGLWNAETSLSGHLNDTDQQRMARGGMIGLSVDEGMALFDTALGLPDDAVVLFNLDTAGLRDQPAVPALLRGLAGPGRRSARDAGAGADSLANRLARASSAEEQDRILLQTVQHEAASILGYASDEQAEPDRALHELGFDSLTSVELRNRLAARTGLRLPATLIFNYPTPAALAAYLRAELGVPDVRPGPVDDEEARRLLAAVPVARIRAAGLLDTLLDLARTEPSAGAAGPVPASVGAQHDLIDAMTIDDLVQRALDTTER</sequence>
<accession>A0A561WBJ9</accession>
<evidence type="ECO:0000256" key="2">
    <source>
        <dbReference type="ARBA" id="ARBA00004792"/>
    </source>
</evidence>
<dbReference type="InterPro" id="IPR015083">
    <property type="entry name" value="NorB/c/GfsB-D-like_docking"/>
</dbReference>
<dbReference type="Pfam" id="PF08659">
    <property type="entry name" value="KR"/>
    <property type="match status" value="1"/>
</dbReference>
<dbReference type="Pfam" id="PF22953">
    <property type="entry name" value="SpnB_Rossmann"/>
    <property type="match status" value="1"/>
</dbReference>
<dbReference type="InterPro" id="IPR020843">
    <property type="entry name" value="ER"/>
</dbReference>
<evidence type="ECO:0000313" key="14">
    <source>
        <dbReference type="Proteomes" id="UP000320239"/>
    </source>
</evidence>
<dbReference type="InterPro" id="IPR006162">
    <property type="entry name" value="Ppantetheine_attach_site"/>
</dbReference>
<dbReference type="InterPro" id="IPR011032">
    <property type="entry name" value="GroES-like_sf"/>
</dbReference>
<dbReference type="Gene3D" id="3.40.366.10">
    <property type="entry name" value="Malonyl-Coenzyme A Acyl Carrier Protein, domain 2"/>
    <property type="match status" value="1"/>
</dbReference>
<keyword evidence="3" id="KW-0596">Phosphopantetheine</keyword>
<dbReference type="Gene3D" id="3.30.70.3290">
    <property type="match status" value="1"/>
</dbReference>
<feature type="domain" description="PKS/mFAS DH" evidence="12">
    <location>
        <begin position="901"/>
        <end position="1173"/>
    </location>
</feature>
<dbReference type="InterPro" id="IPR016035">
    <property type="entry name" value="Acyl_Trfase/lysoPLipase"/>
</dbReference>
<dbReference type="FunFam" id="3.40.47.10:FF:000019">
    <property type="entry name" value="Polyketide synthase type I"/>
    <property type="match status" value="1"/>
</dbReference>
<dbReference type="InterPro" id="IPR042104">
    <property type="entry name" value="PKS_dehydratase_sf"/>
</dbReference>
<dbReference type="PROSITE" id="PS00606">
    <property type="entry name" value="KS3_1"/>
    <property type="match status" value="1"/>
</dbReference>
<feature type="region of interest" description="C-terminal hotdog fold" evidence="9">
    <location>
        <begin position="1037"/>
        <end position="1173"/>
    </location>
</feature>
<dbReference type="InterPro" id="IPR020807">
    <property type="entry name" value="PKS_DH"/>
</dbReference>
<dbReference type="FunFam" id="1.10.1200.10:FF:000007">
    <property type="entry name" value="Probable polyketide synthase pks17"/>
    <property type="match status" value="1"/>
</dbReference>
<dbReference type="InterPro" id="IPR049900">
    <property type="entry name" value="PKS_mFAS_DH"/>
</dbReference>
<evidence type="ECO:0000259" key="10">
    <source>
        <dbReference type="PROSITE" id="PS50075"/>
    </source>
</evidence>
<reference evidence="13 14" key="1">
    <citation type="submission" date="2019-06" db="EMBL/GenBank/DDBJ databases">
        <title>Sequencing the genomes of 1000 actinobacteria strains.</title>
        <authorList>
            <person name="Klenk H.-P."/>
        </authorList>
    </citation>
    <scope>NUCLEOTIDE SEQUENCE [LARGE SCALE GENOMIC DNA]</scope>
    <source>
        <strain evidence="13 14">DSM 43866</strain>
    </source>
</reference>
<dbReference type="InterPro" id="IPR036736">
    <property type="entry name" value="ACP-like_sf"/>
</dbReference>
<evidence type="ECO:0000256" key="6">
    <source>
        <dbReference type="ARBA" id="ARBA00023194"/>
    </source>
</evidence>
<comment type="caution">
    <text evidence="13">The sequence shown here is derived from an EMBL/GenBank/DDBJ whole genome shotgun (WGS) entry which is preliminary data.</text>
</comment>
<dbReference type="RefSeq" id="WP_122979867.1">
    <property type="nucleotide sequence ID" value="NZ_VIWY01000003.1"/>
</dbReference>
<dbReference type="GO" id="GO:0016491">
    <property type="term" value="F:oxidoreductase activity"/>
    <property type="evidence" value="ECO:0007669"/>
    <property type="project" value="InterPro"/>
</dbReference>
<evidence type="ECO:0000256" key="8">
    <source>
        <dbReference type="ARBA" id="ARBA00023315"/>
    </source>
</evidence>
<feature type="active site" description="Proton acceptor; for dehydratase activity" evidence="9">
    <location>
        <position position="933"/>
    </location>
</feature>
<dbReference type="SMART" id="SM01294">
    <property type="entry name" value="PKS_PP_betabranch"/>
    <property type="match status" value="1"/>
</dbReference>
<keyword evidence="8" id="KW-0012">Acyltransferase</keyword>
<dbReference type="InterPro" id="IPR016036">
    <property type="entry name" value="Malonyl_transacylase_ACP-bd"/>
</dbReference>
<dbReference type="InterPro" id="IPR050091">
    <property type="entry name" value="PKS_NRPS_Biosynth_Enz"/>
</dbReference>
<dbReference type="Gene3D" id="3.40.50.720">
    <property type="entry name" value="NAD(P)-binding Rossmann-like Domain"/>
    <property type="match status" value="1"/>
</dbReference>
<dbReference type="InterPro" id="IPR018201">
    <property type="entry name" value="Ketoacyl_synth_AS"/>
</dbReference>
<dbReference type="PANTHER" id="PTHR43775:SF51">
    <property type="entry name" value="INACTIVE PHENOLPHTHIOCEROL SYNTHESIS POLYKETIDE SYNTHASE TYPE I PKS1-RELATED"/>
    <property type="match status" value="1"/>
</dbReference>
<proteinExistence type="predicted"/>
<dbReference type="InterPro" id="IPR055123">
    <property type="entry name" value="SpnB-like_Rossmann"/>
</dbReference>
<dbReference type="CDD" id="cd05195">
    <property type="entry name" value="enoyl_red"/>
    <property type="match status" value="1"/>
</dbReference>
<dbReference type="SUPFAM" id="SSF50129">
    <property type="entry name" value="GroES-like"/>
    <property type="match status" value="1"/>
</dbReference>
<protein>
    <submittedName>
        <fullName evidence="13">Polyketide synthase 7/polyketide synthase 12</fullName>
    </submittedName>
</protein>
<evidence type="ECO:0000256" key="5">
    <source>
        <dbReference type="ARBA" id="ARBA00022679"/>
    </source>
</evidence>
<dbReference type="SMART" id="SM00829">
    <property type="entry name" value="PKS_ER"/>
    <property type="match status" value="1"/>
</dbReference>
<dbReference type="GO" id="GO:0008270">
    <property type="term" value="F:zinc ion binding"/>
    <property type="evidence" value="ECO:0007669"/>
    <property type="project" value="InterPro"/>
</dbReference>
<dbReference type="InterPro" id="IPR001227">
    <property type="entry name" value="Ac_transferase_dom_sf"/>
</dbReference>
<dbReference type="Gene3D" id="1.10.1200.10">
    <property type="entry name" value="ACP-like"/>
    <property type="match status" value="1"/>
</dbReference>
<evidence type="ECO:0000256" key="3">
    <source>
        <dbReference type="ARBA" id="ARBA00022450"/>
    </source>
</evidence>
<dbReference type="CDD" id="cd08956">
    <property type="entry name" value="KR_3_FAS_SDR_x"/>
    <property type="match status" value="1"/>
</dbReference>
<dbReference type="Pfam" id="PF00109">
    <property type="entry name" value="ketoacyl-synt"/>
    <property type="match status" value="1"/>
</dbReference>
<feature type="active site" description="Proton donor; for dehydratase activity" evidence="9">
    <location>
        <position position="1097"/>
    </location>
</feature>
<dbReference type="InterPro" id="IPR020841">
    <property type="entry name" value="PKS_Beta-ketoAc_synthase_dom"/>
</dbReference>
<dbReference type="Pfam" id="PF02801">
    <property type="entry name" value="Ketoacyl-synt_C"/>
    <property type="match status" value="1"/>
</dbReference>
<dbReference type="SUPFAM" id="SSF55048">
    <property type="entry name" value="Probable ACP-binding domain of malonyl-CoA ACP transacylase"/>
    <property type="match status" value="1"/>
</dbReference>
<dbReference type="InterPro" id="IPR049552">
    <property type="entry name" value="PKS_DH_N"/>
</dbReference>
<keyword evidence="7" id="KW-0511">Multifunctional enzyme</keyword>
<dbReference type="SUPFAM" id="SSF53901">
    <property type="entry name" value="Thiolase-like"/>
    <property type="match status" value="1"/>
</dbReference>
<evidence type="ECO:0000259" key="11">
    <source>
        <dbReference type="PROSITE" id="PS52004"/>
    </source>
</evidence>
<dbReference type="Gene3D" id="3.90.180.10">
    <property type="entry name" value="Medium-chain alcohol dehydrogenases, catalytic domain"/>
    <property type="match status" value="1"/>
</dbReference>
<dbReference type="GO" id="GO:0033068">
    <property type="term" value="P:macrolide biosynthetic process"/>
    <property type="evidence" value="ECO:0007669"/>
    <property type="project" value="UniProtKB-ARBA"/>
</dbReference>
<comment type="pathway">
    <text evidence="2">Antibiotic biosynthesis.</text>
</comment>
<dbReference type="Pfam" id="PF21089">
    <property type="entry name" value="PKS_DH_N"/>
    <property type="match status" value="1"/>
</dbReference>
<dbReference type="InterPro" id="IPR049551">
    <property type="entry name" value="PKS_DH_C"/>
</dbReference>
<dbReference type="InterPro" id="IPR014030">
    <property type="entry name" value="Ketoacyl_synth_N"/>
</dbReference>
<keyword evidence="5" id="KW-0808">Transferase</keyword>
<dbReference type="SUPFAM" id="SSF52151">
    <property type="entry name" value="FabD/lysophospholipase-like"/>
    <property type="match status" value="1"/>
</dbReference>
<dbReference type="GO" id="GO:0006633">
    <property type="term" value="P:fatty acid biosynthetic process"/>
    <property type="evidence" value="ECO:0007669"/>
    <property type="project" value="InterPro"/>
</dbReference>
<dbReference type="GO" id="GO:0004312">
    <property type="term" value="F:fatty acid synthase activity"/>
    <property type="evidence" value="ECO:0007669"/>
    <property type="project" value="TreeGrafter"/>
</dbReference>
<keyword evidence="6" id="KW-0045">Antibiotic biosynthesis</keyword>
<dbReference type="InterPro" id="IPR032821">
    <property type="entry name" value="PKS_assoc"/>
</dbReference>